<name>A0ABR8MXH1_9BACL</name>
<keyword evidence="8" id="KW-0376">Hydrogen peroxide</keyword>
<evidence type="ECO:0000256" key="2">
    <source>
        <dbReference type="ARBA" id="ARBA00012314"/>
    </source>
</evidence>
<keyword evidence="4" id="KW-0349">Heme</keyword>
<evidence type="ECO:0000256" key="8">
    <source>
        <dbReference type="ARBA" id="ARBA00023324"/>
    </source>
</evidence>
<dbReference type="Proteomes" id="UP000609346">
    <property type="component" value="Unassembled WGS sequence"/>
</dbReference>
<dbReference type="InterPro" id="IPR011614">
    <property type="entry name" value="Catalase_core"/>
</dbReference>
<dbReference type="PRINTS" id="PR00067">
    <property type="entry name" value="CATALASE"/>
</dbReference>
<dbReference type="Gene3D" id="2.40.180.10">
    <property type="entry name" value="Catalase core domain"/>
    <property type="match status" value="2"/>
</dbReference>
<dbReference type="GO" id="GO:0004096">
    <property type="term" value="F:catalase activity"/>
    <property type="evidence" value="ECO:0007669"/>
    <property type="project" value="UniProtKB-EC"/>
</dbReference>
<dbReference type="Pfam" id="PF06628">
    <property type="entry name" value="Catalase-rel"/>
    <property type="match status" value="1"/>
</dbReference>
<keyword evidence="5" id="KW-0479">Metal-binding</keyword>
<dbReference type="EC" id="1.11.1.6" evidence="2"/>
<dbReference type="SUPFAM" id="SSF56634">
    <property type="entry name" value="Heme-dependent catalase-like"/>
    <property type="match status" value="1"/>
</dbReference>
<dbReference type="SMART" id="SM01060">
    <property type="entry name" value="Catalase"/>
    <property type="match status" value="1"/>
</dbReference>
<protein>
    <recommendedName>
        <fullName evidence="2">catalase</fullName>
        <ecNumber evidence="2">1.11.1.6</ecNumber>
    </recommendedName>
</protein>
<evidence type="ECO:0000313" key="10">
    <source>
        <dbReference type="EMBL" id="MBD3920657.1"/>
    </source>
</evidence>
<dbReference type="EMBL" id="JACXZA010000004">
    <property type="protein sequence ID" value="MBD3920657.1"/>
    <property type="molecule type" value="Genomic_DNA"/>
</dbReference>
<dbReference type="PANTHER" id="PTHR11465">
    <property type="entry name" value="CATALASE"/>
    <property type="match status" value="1"/>
</dbReference>
<accession>A0ABR8MXH1</accession>
<gene>
    <name evidence="10" type="ORF">H8B09_17970</name>
</gene>
<dbReference type="InterPro" id="IPR020835">
    <property type="entry name" value="Catalase_sf"/>
</dbReference>
<keyword evidence="3 10" id="KW-0575">Peroxidase</keyword>
<comment type="caution">
    <text evidence="10">The sequence shown here is derived from an EMBL/GenBank/DDBJ whole genome shotgun (WGS) entry which is preliminary data.</text>
</comment>
<comment type="cofactor">
    <cofactor evidence="1">
        <name>heme</name>
        <dbReference type="ChEBI" id="CHEBI:30413"/>
    </cofactor>
</comment>
<proteinExistence type="predicted"/>
<evidence type="ECO:0000313" key="11">
    <source>
        <dbReference type="Proteomes" id="UP000609346"/>
    </source>
</evidence>
<organism evidence="10 11">
    <name type="scientific">Paenibacillus terricola</name>
    <dbReference type="NCBI Taxonomy" id="2763503"/>
    <lineage>
        <taxon>Bacteria</taxon>
        <taxon>Bacillati</taxon>
        <taxon>Bacillota</taxon>
        <taxon>Bacilli</taxon>
        <taxon>Bacillales</taxon>
        <taxon>Paenibacillaceae</taxon>
        <taxon>Paenibacillus</taxon>
    </lineage>
</organism>
<dbReference type="Gene3D" id="1.20.1370.60">
    <property type="match status" value="1"/>
</dbReference>
<keyword evidence="11" id="KW-1185">Reference proteome</keyword>
<keyword evidence="7" id="KW-0408">Iron</keyword>
<dbReference type="Pfam" id="PF00199">
    <property type="entry name" value="Catalase"/>
    <property type="match status" value="1"/>
</dbReference>
<dbReference type="RefSeq" id="WP_191204937.1">
    <property type="nucleotide sequence ID" value="NZ_JACXZA010000004.1"/>
</dbReference>
<evidence type="ECO:0000256" key="1">
    <source>
        <dbReference type="ARBA" id="ARBA00001971"/>
    </source>
</evidence>
<evidence type="ECO:0000256" key="7">
    <source>
        <dbReference type="ARBA" id="ARBA00023004"/>
    </source>
</evidence>
<dbReference type="InterPro" id="IPR018028">
    <property type="entry name" value="Catalase"/>
</dbReference>
<evidence type="ECO:0000256" key="4">
    <source>
        <dbReference type="ARBA" id="ARBA00022617"/>
    </source>
</evidence>
<dbReference type="PROSITE" id="PS51402">
    <property type="entry name" value="CATALASE_3"/>
    <property type="match status" value="1"/>
</dbReference>
<evidence type="ECO:0000256" key="6">
    <source>
        <dbReference type="ARBA" id="ARBA00023002"/>
    </source>
</evidence>
<evidence type="ECO:0000256" key="3">
    <source>
        <dbReference type="ARBA" id="ARBA00022559"/>
    </source>
</evidence>
<dbReference type="InterPro" id="IPR010582">
    <property type="entry name" value="Catalase_immune_responsive"/>
</dbReference>
<feature type="domain" description="Catalase core" evidence="9">
    <location>
        <begin position="1"/>
        <end position="358"/>
    </location>
</feature>
<sequence>MSERLIANYAPSAGSQRVQRVMHARGAGARGIFVTEHSMAAYTKAHFLQTAGQETPVLVRFSTVFHGKGSPEAVRDPRCYAVKLLTQEGQHDIVGSHIPVSFVREAAKFKELEQAMRPSPDTNEQSPAQYWEQLSHLPESTHMLTWLFANDGTPASYRQMNGYSAEPLKWVNAEGTEVYVRYAWKSKQGVVCFTPDEMAAVQASDYSHATRDLYAAIENGEHPQWELHVQLMAPEAAATLSFDPMDPTKIWPENLFPFIRVGTMTLHQNPINYFGEVEKAVFSNDALVPGIEAAEETFLTEQGIDDFAQAGERVRALPDCERDWLVRNLINDLQQASQETQHRAAGSFYRADAQLGMQIAAALGIDLDERMPRS</sequence>
<reference evidence="10 11" key="1">
    <citation type="submission" date="2020-09" db="EMBL/GenBank/DDBJ databases">
        <title>Paenibacillus sp. strain PR3 16S rRNA gene Genome sequencing and assembly.</title>
        <authorList>
            <person name="Kim J."/>
        </authorList>
    </citation>
    <scope>NUCLEOTIDE SEQUENCE [LARGE SCALE GENOMIC DNA]</scope>
    <source>
        <strain evidence="10 11">PR3</strain>
    </source>
</reference>
<dbReference type="PANTHER" id="PTHR11465:SF23">
    <property type="entry name" value="CATALASE-2"/>
    <property type="match status" value="1"/>
</dbReference>
<evidence type="ECO:0000259" key="9">
    <source>
        <dbReference type="SMART" id="SM01060"/>
    </source>
</evidence>
<keyword evidence="6 10" id="KW-0560">Oxidoreductase</keyword>
<evidence type="ECO:0000256" key="5">
    <source>
        <dbReference type="ARBA" id="ARBA00022723"/>
    </source>
</evidence>